<evidence type="ECO:0000256" key="2">
    <source>
        <dbReference type="ARBA" id="ARBA00004123"/>
    </source>
</evidence>
<dbReference type="FunCoup" id="F7CQ98">
    <property type="interactions" value="15"/>
</dbReference>
<evidence type="ECO:0000313" key="15">
    <source>
        <dbReference type="Proteomes" id="UP000002279"/>
    </source>
</evidence>
<dbReference type="GO" id="GO:1902749">
    <property type="term" value="P:regulation of cell cycle G2/M phase transition"/>
    <property type="evidence" value="ECO:0007669"/>
    <property type="project" value="Ensembl"/>
</dbReference>
<sequence length="367" mass="40925">MASGPPPDDDFDVYRSLECSSYGDHPLERSAGSGARAQGVTGLRNLGNTCYMNAVLQCLASIAPLVEYFLSGKYVTALHRDRGEVATALAYLLTDMWLGDADCVAPEVFRLAVGDRHPAFGKKSQQDAQEFLIFVLNALHEALKKPRRRKPSEKAASRRGGKAAAGESSIVSQLFEGQLSYDVVCLKCDSCSYKGETFTVLSLPIPSHYQCSLQECLERFFQQDTLRWNNQIYCSYCDAKQDAAVRATVVKAPNVVIFHLKRFECYGKMKRKLRTNIRYPLANLDLSPYIYPPCRKHPKYNLWAVVNHFGDLDGGHYTALCKNTVTQSWFSFDDTRVCEVPEAAVQTAAAYLLCYSCQPFSVPSHGC</sequence>
<dbReference type="Pfam" id="PF00443">
    <property type="entry name" value="UCH"/>
    <property type="match status" value="1"/>
</dbReference>
<comment type="function">
    <text evidence="11">Deubiquitinating enzyme that removes conjugated ubiquitin from specific proteins to regulate different cellular processes. Regulates the inflammasome signaling pathway by deubiquitinating 'Lys-63'-linked polyubiquitination of the PYCARD/ASC adapter protein. Regulates the ubiquitination and stability of the ACE2 protein. Acts as a negative regulator of the G2/M checkpoint pathway, by preventing serine/threonine kinase WEE1 degradation, thereby repressing entry into mitosis following activation of the G2/M DNA damage checkpoint.</text>
</comment>
<evidence type="ECO:0000256" key="5">
    <source>
        <dbReference type="ARBA" id="ARBA00012759"/>
    </source>
</evidence>
<proteinExistence type="inferred from homology"/>
<dbReference type="GO" id="GO:0005813">
    <property type="term" value="C:centrosome"/>
    <property type="evidence" value="ECO:0007669"/>
    <property type="project" value="UniProtKB-SubCell"/>
</dbReference>
<feature type="domain" description="USP" evidence="13">
    <location>
        <begin position="41"/>
        <end position="358"/>
    </location>
</feature>
<keyword evidence="9" id="KW-0539">Nucleus</keyword>
<dbReference type="PANTHER" id="PTHR21646">
    <property type="entry name" value="UBIQUITIN CARBOXYL-TERMINAL HYDROLASE"/>
    <property type="match status" value="1"/>
</dbReference>
<dbReference type="eggNOG" id="KOG1868">
    <property type="taxonomic scope" value="Eukaryota"/>
</dbReference>
<dbReference type="GO" id="GO:0016579">
    <property type="term" value="P:protein deubiquitination"/>
    <property type="evidence" value="ECO:0007669"/>
    <property type="project" value="Ensembl"/>
</dbReference>
<reference evidence="14" key="3">
    <citation type="submission" date="2025-09" db="UniProtKB">
        <authorList>
            <consortium name="Ensembl"/>
        </authorList>
    </citation>
    <scope>IDENTIFICATION</scope>
    <source>
        <strain evidence="14">Glennie</strain>
    </source>
</reference>
<keyword evidence="10" id="KW-0131">Cell cycle</keyword>
<comment type="catalytic activity">
    <reaction evidence="1">
        <text>Thiol-dependent hydrolysis of ester, thioester, amide, peptide and isopeptide bonds formed by the C-terminal Gly of ubiquitin (a 76-residue protein attached to proteins as an intracellular targeting signal).</text>
        <dbReference type="EC" id="3.4.19.12"/>
    </reaction>
</comment>
<dbReference type="GO" id="GO:0030496">
    <property type="term" value="C:midbody"/>
    <property type="evidence" value="ECO:0000318"/>
    <property type="project" value="GO_Central"/>
</dbReference>
<dbReference type="InterPro" id="IPR018200">
    <property type="entry name" value="USP_CS"/>
</dbReference>
<evidence type="ECO:0000256" key="7">
    <source>
        <dbReference type="ARBA" id="ARBA00022801"/>
    </source>
</evidence>
<dbReference type="Gene3D" id="3.90.70.10">
    <property type="entry name" value="Cysteine proteinases"/>
    <property type="match status" value="1"/>
</dbReference>
<evidence type="ECO:0000256" key="1">
    <source>
        <dbReference type="ARBA" id="ARBA00000707"/>
    </source>
</evidence>
<dbReference type="SUPFAM" id="SSF54001">
    <property type="entry name" value="Cysteine proteinases"/>
    <property type="match status" value="1"/>
</dbReference>
<dbReference type="InterPro" id="IPR038765">
    <property type="entry name" value="Papain-like_cys_pep_sf"/>
</dbReference>
<dbReference type="PROSITE" id="PS00972">
    <property type="entry name" value="USP_1"/>
    <property type="match status" value="1"/>
</dbReference>
<organism evidence="14 15">
    <name type="scientific">Ornithorhynchus anatinus</name>
    <name type="common">Duckbill platypus</name>
    <dbReference type="NCBI Taxonomy" id="9258"/>
    <lineage>
        <taxon>Eukaryota</taxon>
        <taxon>Metazoa</taxon>
        <taxon>Chordata</taxon>
        <taxon>Craniata</taxon>
        <taxon>Vertebrata</taxon>
        <taxon>Euteleostomi</taxon>
        <taxon>Mammalia</taxon>
        <taxon>Monotremata</taxon>
        <taxon>Ornithorhynchidae</taxon>
        <taxon>Ornithorhynchus</taxon>
    </lineage>
</organism>
<comment type="subcellular location">
    <subcellularLocation>
        <location evidence="3">Cytoplasm</location>
        <location evidence="3">Cytoskeleton</location>
        <location evidence="3">Microtubule organizing center</location>
        <location evidence="3">Centrosome</location>
    </subcellularLocation>
    <subcellularLocation>
        <location evidence="2">Nucleus</location>
    </subcellularLocation>
</comment>
<dbReference type="GO" id="GO:0004843">
    <property type="term" value="F:cysteine-type deubiquitinase activity"/>
    <property type="evidence" value="ECO:0000318"/>
    <property type="project" value="GO_Central"/>
</dbReference>
<keyword evidence="7" id="KW-0378">Hydrolase</keyword>
<dbReference type="STRING" id="9258.ENSOANP00000010969"/>
<dbReference type="InterPro" id="IPR028889">
    <property type="entry name" value="USP"/>
</dbReference>
<dbReference type="Bgee" id="ENSOANG00000006882">
    <property type="expression patterns" value="Expressed in testis and 7 other cell types or tissues"/>
</dbReference>
<dbReference type="GO" id="GO:0014069">
    <property type="term" value="C:postsynaptic density"/>
    <property type="evidence" value="ECO:0000318"/>
    <property type="project" value="GO_Central"/>
</dbReference>
<evidence type="ECO:0000259" key="13">
    <source>
        <dbReference type="PROSITE" id="PS50235"/>
    </source>
</evidence>
<dbReference type="PANTHER" id="PTHR21646:SF11">
    <property type="entry name" value="INACTIVE UBIQUITIN CARBOXYL-TERMINAL HYDROLASE 50"/>
    <property type="match status" value="1"/>
</dbReference>
<dbReference type="GeneTree" id="ENSGT00940000160441"/>
<gene>
    <name evidence="14" type="primary">USP50</name>
</gene>
<reference evidence="14 15" key="1">
    <citation type="journal article" date="2008" name="Nature">
        <title>Genome analysis of the platypus reveals unique signatures of evolution.</title>
        <authorList>
            <person name="Warren W.C."/>
            <person name="Hillier L.W."/>
            <person name="Marshall Graves J.A."/>
            <person name="Birney E."/>
            <person name="Ponting C.P."/>
            <person name="Grutzner F."/>
            <person name="Belov K."/>
            <person name="Miller W."/>
            <person name="Clarke L."/>
            <person name="Chinwalla A.T."/>
            <person name="Yang S.P."/>
            <person name="Heger A."/>
            <person name="Locke D.P."/>
            <person name="Miethke P."/>
            <person name="Waters P.D."/>
            <person name="Veyrunes F."/>
            <person name="Fulton L."/>
            <person name="Fulton B."/>
            <person name="Graves T."/>
            <person name="Wallis J."/>
            <person name="Puente X.S."/>
            <person name="Lopez-Otin C."/>
            <person name="Ordonez G.R."/>
            <person name="Eichler E.E."/>
            <person name="Chen L."/>
            <person name="Cheng Z."/>
            <person name="Deakin J.E."/>
            <person name="Alsop A."/>
            <person name="Thompson K."/>
            <person name="Kirby P."/>
            <person name="Papenfuss A.T."/>
            <person name="Wakefield M.J."/>
            <person name="Olender T."/>
            <person name="Lancet D."/>
            <person name="Huttley G.A."/>
            <person name="Smit A.F."/>
            <person name="Pask A."/>
            <person name="Temple-Smith P."/>
            <person name="Batzer M.A."/>
            <person name="Walker J.A."/>
            <person name="Konkel M.K."/>
            <person name="Harris R.S."/>
            <person name="Whittington C.M."/>
            <person name="Wong E.S."/>
            <person name="Gemmell N.J."/>
            <person name="Buschiazzo E."/>
            <person name="Vargas Jentzsch I.M."/>
            <person name="Merkel A."/>
            <person name="Schmitz J."/>
            <person name="Zemann A."/>
            <person name="Churakov G."/>
            <person name="Kriegs J.O."/>
            <person name="Brosius J."/>
            <person name="Murchison E.P."/>
            <person name="Sachidanandam R."/>
            <person name="Smith C."/>
            <person name="Hannon G.J."/>
            <person name="Tsend-Ayush E."/>
            <person name="McMillan D."/>
            <person name="Attenborough R."/>
            <person name="Rens W."/>
            <person name="Ferguson-Smith M."/>
            <person name="Lefevre C.M."/>
            <person name="Sharp J.A."/>
            <person name="Nicholas K.R."/>
            <person name="Ray D.A."/>
            <person name="Kube M."/>
            <person name="Reinhardt R."/>
            <person name="Pringle T.H."/>
            <person name="Taylor J."/>
            <person name="Jones R.C."/>
            <person name="Nixon B."/>
            <person name="Dacheux J.L."/>
            <person name="Niwa H."/>
            <person name="Sekita Y."/>
            <person name="Huang X."/>
            <person name="Stark A."/>
            <person name="Kheradpour P."/>
            <person name="Kellis M."/>
            <person name="Flicek P."/>
            <person name="Chen Y."/>
            <person name="Webber C."/>
            <person name="Hardison R."/>
            <person name="Nelson J."/>
            <person name="Hallsworth-Pepin K."/>
            <person name="Delehaunty K."/>
            <person name="Markovic C."/>
            <person name="Minx P."/>
            <person name="Feng Y."/>
            <person name="Kremitzki C."/>
            <person name="Mitreva M."/>
            <person name="Glasscock J."/>
            <person name="Wylie T."/>
            <person name="Wohldmann P."/>
            <person name="Thiru P."/>
            <person name="Nhan M.N."/>
            <person name="Pohl C.S."/>
            <person name="Smith S.M."/>
            <person name="Hou S."/>
            <person name="Nefedov M."/>
            <person name="de Jong P.J."/>
            <person name="Renfree M.B."/>
            <person name="Mardis E.R."/>
            <person name="Wilson R.K."/>
        </authorList>
    </citation>
    <scope>NUCLEOTIDE SEQUENCE [LARGE SCALE GENOMIC DNA]</scope>
    <source>
        <strain evidence="14 15">Glennie</strain>
    </source>
</reference>
<keyword evidence="6" id="KW-0963">Cytoplasm</keyword>
<dbReference type="OMA" id="ECTDHYD"/>
<dbReference type="Ensembl" id="ENSOANT00000010971.3">
    <property type="protein sequence ID" value="ENSOANP00000010969.3"/>
    <property type="gene ID" value="ENSOANG00000006882.3"/>
</dbReference>
<comment type="similarity">
    <text evidence="4">Belongs to the peptidase C19 family.</text>
</comment>
<evidence type="ECO:0000256" key="10">
    <source>
        <dbReference type="ARBA" id="ARBA00023306"/>
    </source>
</evidence>
<keyword evidence="8" id="KW-0206">Cytoskeleton</keyword>
<dbReference type="HOGENOM" id="CLU_008279_1_3_1"/>
<evidence type="ECO:0000256" key="4">
    <source>
        <dbReference type="ARBA" id="ARBA00009085"/>
    </source>
</evidence>
<dbReference type="PROSITE" id="PS50235">
    <property type="entry name" value="USP_3"/>
    <property type="match status" value="1"/>
</dbReference>
<dbReference type="GO" id="GO:0005829">
    <property type="term" value="C:cytosol"/>
    <property type="evidence" value="ECO:0000318"/>
    <property type="project" value="GO_Central"/>
</dbReference>
<evidence type="ECO:0000256" key="11">
    <source>
        <dbReference type="ARBA" id="ARBA00059253"/>
    </source>
</evidence>
<evidence type="ECO:0000256" key="9">
    <source>
        <dbReference type="ARBA" id="ARBA00023242"/>
    </source>
</evidence>
<dbReference type="AlphaFoldDB" id="F7CQ98"/>
<dbReference type="Proteomes" id="UP000002279">
    <property type="component" value="Chromosome 5"/>
</dbReference>
<dbReference type="InterPro" id="IPR050185">
    <property type="entry name" value="Ub_carboxyl-term_hydrolase"/>
</dbReference>
<dbReference type="GO" id="GO:0007032">
    <property type="term" value="P:endosome organization"/>
    <property type="evidence" value="ECO:0000318"/>
    <property type="project" value="GO_Central"/>
</dbReference>
<dbReference type="FunFam" id="3.90.70.10:FF:000084">
    <property type="entry name" value="inactive ubiquitin carboxyl-terminal hydrolase 50"/>
    <property type="match status" value="1"/>
</dbReference>
<evidence type="ECO:0000313" key="14">
    <source>
        <dbReference type="Ensembl" id="ENSOANP00000010969.3"/>
    </source>
</evidence>
<dbReference type="GO" id="GO:0035063">
    <property type="term" value="P:nuclear speck organization"/>
    <property type="evidence" value="ECO:0007669"/>
    <property type="project" value="Ensembl"/>
</dbReference>
<dbReference type="GO" id="GO:1900227">
    <property type="term" value="P:positive regulation of NLRP3 inflammasome complex assembly"/>
    <property type="evidence" value="ECO:0007669"/>
    <property type="project" value="Ensembl"/>
</dbReference>
<dbReference type="InterPro" id="IPR001394">
    <property type="entry name" value="Peptidase_C19_UCH"/>
</dbReference>
<reference evidence="14" key="2">
    <citation type="submission" date="2025-08" db="UniProtKB">
        <authorList>
            <consortium name="Ensembl"/>
        </authorList>
    </citation>
    <scope>IDENTIFICATION</scope>
    <source>
        <strain evidence="14">Glennie</strain>
    </source>
</reference>
<evidence type="ECO:0000256" key="8">
    <source>
        <dbReference type="ARBA" id="ARBA00023212"/>
    </source>
</evidence>
<dbReference type="GO" id="GO:0032741">
    <property type="term" value="P:positive regulation of interleukin-18 production"/>
    <property type="evidence" value="ECO:0007669"/>
    <property type="project" value="Ensembl"/>
</dbReference>
<dbReference type="CDD" id="cd02674">
    <property type="entry name" value="Peptidase_C19R"/>
    <property type="match status" value="1"/>
</dbReference>
<evidence type="ECO:0000256" key="6">
    <source>
        <dbReference type="ARBA" id="ARBA00022490"/>
    </source>
</evidence>
<dbReference type="GO" id="GO:0005634">
    <property type="term" value="C:nucleus"/>
    <property type="evidence" value="ECO:0007669"/>
    <property type="project" value="UniProtKB-SubCell"/>
</dbReference>
<evidence type="ECO:0000256" key="3">
    <source>
        <dbReference type="ARBA" id="ARBA00004300"/>
    </source>
</evidence>
<name>F7CQ98_ORNAN</name>
<dbReference type="GO" id="GO:0007265">
    <property type="term" value="P:Ras protein signal transduction"/>
    <property type="evidence" value="ECO:0000318"/>
    <property type="project" value="GO_Central"/>
</dbReference>
<accession>F7CQ98</accession>
<dbReference type="InParanoid" id="F7CQ98"/>
<dbReference type="EC" id="3.4.19.12" evidence="5"/>
<evidence type="ECO:0000256" key="12">
    <source>
        <dbReference type="ARBA" id="ARBA00071632"/>
    </source>
</evidence>
<dbReference type="GO" id="GO:0032731">
    <property type="term" value="P:positive regulation of interleukin-1 beta production"/>
    <property type="evidence" value="ECO:0007669"/>
    <property type="project" value="Ensembl"/>
</dbReference>
<dbReference type="PROSITE" id="PS00973">
    <property type="entry name" value="USP_2"/>
    <property type="match status" value="1"/>
</dbReference>
<protein>
    <recommendedName>
        <fullName evidence="12">Ubiquitin carboxyl-terminal hydrolase 50</fullName>
        <ecNumber evidence="5">3.4.19.12</ecNumber>
    </recommendedName>
</protein>
<keyword evidence="15" id="KW-1185">Reference proteome</keyword>